<dbReference type="PANTHER" id="PTHR10098:SF108">
    <property type="entry name" value="TETRATRICOPEPTIDE REPEAT PROTEIN 28"/>
    <property type="match status" value="1"/>
</dbReference>
<keyword evidence="1" id="KW-0802">TPR repeat</keyword>
<feature type="non-terminal residue" evidence="4">
    <location>
        <position position="1004"/>
    </location>
</feature>
<organism evidence="4 5">
    <name type="scientific">Nocardia jiangsuensis</name>
    <dbReference type="NCBI Taxonomy" id="1691563"/>
    <lineage>
        <taxon>Bacteria</taxon>
        <taxon>Bacillati</taxon>
        <taxon>Actinomycetota</taxon>
        <taxon>Actinomycetes</taxon>
        <taxon>Mycobacteriales</taxon>
        <taxon>Nocardiaceae</taxon>
        <taxon>Nocardia</taxon>
    </lineage>
</organism>
<evidence type="ECO:0000259" key="3">
    <source>
        <dbReference type="Pfam" id="PF12770"/>
    </source>
</evidence>
<gene>
    <name evidence="4" type="ORF">ACFO0B_28465</name>
</gene>
<accession>A0ABV8E1E1</accession>
<dbReference type="RefSeq" id="WP_378616236.1">
    <property type="nucleotide sequence ID" value="NZ_JBHSAX010000023.1"/>
</dbReference>
<dbReference type="Pfam" id="PF05729">
    <property type="entry name" value="NACHT"/>
    <property type="match status" value="1"/>
</dbReference>
<dbReference type="InterPro" id="IPR019734">
    <property type="entry name" value="TPR_rpt"/>
</dbReference>
<keyword evidence="5" id="KW-1185">Reference proteome</keyword>
<feature type="repeat" description="TPR" evidence="1">
    <location>
        <begin position="924"/>
        <end position="957"/>
    </location>
</feature>
<protein>
    <submittedName>
        <fullName evidence="4">Tetratricopeptide repeat protein</fullName>
    </submittedName>
</protein>
<evidence type="ECO:0000313" key="5">
    <source>
        <dbReference type="Proteomes" id="UP001595696"/>
    </source>
</evidence>
<dbReference type="Proteomes" id="UP001595696">
    <property type="component" value="Unassembled WGS sequence"/>
</dbReference>
<dbReference type="PRINTS" id="PR00364">
    <property type="entry name" value="DISEASERSIST"/>
</dbReference>
<dbReference type="Gene3D" id="3.40.50.300">
    <property type="entry name" value="P-loop containing nucleotide triphosphate hydrolases"/>
    <property type="match status" value="1"/>
</dbReference>
<dbReference type="InterPro" id="IPR011990">
    <property type="entry name" value="TPR-like_helical_dom_sf"/>
</dbReference>
<evidence type="ECO:0000256" key="1">
    <source>
        <dbReference type="PROSITE-ProRule" id="PRU00339"/>
    </source>
</evidence>
<dbReference type="PROSITE" id="PS50005">
    <property type="entry name" value="TPR"/>
    <property type="match status" value="3"/>
</dbReference>
<evidence type="ECO:0000313" key="4">
    <source>
        <dbReference type="EMBL" id="MFC3965943.1"/>
    </source>
</evidence>
<name>A0ABV8E1E1_9NOCA</name>
<feature type="repeat" description="TPR" evidence="1">
    <location>
        <begin position="884"/>
        <end position="917"/>
    </location>
</feature>
<dbReference type="SMART" id="SM00028">
    <property type="entry name" value="TPR"/>
    <property type="match status" value="3"/>
</dbReference>
<feature type="domain" description="NACHT" evidence="2">
    <location>
        <begin position="450"/>
        <end position="614"/>
    </location>
</feature>
<feature type="repeat" description="TPR" evidence="1">
    <location>
        <begin position="964"/>
        <end position="997"/>
    </location>
</feature>
<dbReference type="SUPFAM" id="SSF52540">
    <property type="entry name" value="P-loop containing nucleoside triphosphate hydrolases"/>
    <property type="match status" value="1"/>
</dbReference>
<dbReference type="InterPro" id="IPR007111">
    <property type="entry name" value="NACHT_NTPase"/>
</dbReference>
<dbReference type="InterPro" id="IPR027417">
    <property type="entry name" value="P-loop_NTPase"/>
</dbReference>
<comment type="caution">
    <text evidence="4">The sequence shown here is derived from an EMBL/GenBank/DDBJ whole genome shotgun (WGS) entry which is preliminary data.</text>
</comment>
<sequence>MADSVIEIVEHSIDTDGSFQVRVRYPGEGAAYPVTVTDPATKAEEELLGWYFEQHLRYPFLDGDRRRTAVTVLGEYGQKLFAQVLGGATGFKYQTMRSRGFDGCRIEVVGGAGFHRLHWEALFDPDLDSPLALRVPIMRRVELRPARFEVAGPWPSLNILIVTARPDGANDVGYRTISRPLVAALRRARVPVRVELVRPGTWAALRAHLEAAREEHESSGWYQLVHFDLHGAFTDHGTMQAGSRSGRYLFAGGDPQVFEGKRGFLFFETDTVGKADPRSADQVARLLAEYRVSMAVLNACQSAKQTGNEAALAQQLVVAGVPMVVGMAYSVTVTAAALGVPMLYERLASGIDPDAAVRVMRRELFDNPDRQGYFDQSLPLQDWVLPVAFRQHAFDLGVRPMQLAEQDSYYTRKATVGDEPSVTYGEFVGRDLDVHGIERQLLTDPDQNQLLVQGMAGAGKSTLLKHLGWWWHYTGLVEEVFVFSFEDRAWTVDQMVRTIAARIWPGKIEFASWDSLGELAKREQVAEFLRANRHLVIIDNAESITAAPAAIPHALPDTERDALRSWAARLRRGRTLVLWGSREAETWIAAESFGSNIYRLGGLDPQAASVLADRILDRHHATGYRDDPEQRDALTGLLDLLGGYPLPLEVVLSTLATTPPTQVLQELADGVAGAAPVGLITTAIEYSHAKLDPTLQTSLSLLAPFAAVIPGDDILTTYQQLLTENAPADDPWGSIDLAAGMAAAVRIGLATPHHQLQGWVSVVPILPYFLRRALHTHHPAWWSITRTAHYHLHAQLGLTLYTMLTANDPNQRATGRAVTTASYANFTAAIDTALQHGHPVLPVLGPIEELLDQNRQHTTREDLLHQAITALSTRSDLTDRTERAYLLNLAGMVAQVQRRFDQAEDYYRQALDLTPELSNRYGAAIAYHQLGMVEQERRRFEQAEDYYRQALDLKLEFGDRHGAASTYHQLGTVAQDQRRFEQAEDYYRQALELSLELGDRHGAA</sequence>
<reference evidence="5" key="1">
    <citation type="journal article" date="2019" name="Int. J. Syst. Evol. Microbiol.">
        <title>The Global Catalogue of Microorganisms (GCM) 10K type strain sequencing project: providing services to taxonomists for standard genome sequencing and annotation.</title>
        <authorList>
            <consortium name="The Broad Institute Genomics Platform"/>
            <consortium name="The Broad Institute Genome Sequencing Center for Infectious Disease"/>
            <person name="Wu L."/>
            <person name="Ma J."/>
        </authorList>
    </citation>
    <scope>NUCLEOTIDE SEQUENCE [LARGE SCALE GENOMIC DNA]</scope>
    <source>
        <strain evidence="5">CGMCC 4.7330</strain>
    </source>
</reference>
<dbReference type="Pfam" id="PF12770">
    <property type="entry name" value="CHAT"/>
    <property type="match status" value="1"/>
</dbReference>
<dbReference type="SUPFAM" id="SSF48452">
    <property type="entry name" value="TPR-like"/>
    <property type="match status" value="1"/>
</dbReference>
<dbReference type="EMBL" id="JBHSAX010000023">
    <property type="protein sequence ID" value="MFC3965943.1"/>
    <property type="molecule type" value="Genomic_DNA"/>
</dbReference>
<dbReference type="Pfam" id="PF13176">
    <property type="entry name" value="TPR_7"/>
    <property type="match status" value="1"/>
</dbReference>
<evidence type="ECO:0000259" key="2">
    <source>
        <dbReference type="Pfam" id="PF05729"/>
    </source>
</evidence>
<dbReference type="InterPro" id="IPR024983">
    <property type="entry name" value="CHAT_dom"/>
</dbReference>
<dbReference type="Pfam" id="PF13424">
    <property type="entry name" value="TPR_12"/>
    <property type="match status" value="1"/>
</dbReference>
<proteinExistence type="predicted"/>
<feature type="domain" description="CHAT" evidence="3">
    <location>
        <begin position="105"/>
        <end position="383"/>
    </location>
</feature>
<dbReference type="PANTHER" id="PTHR10098">
    <property type="entry name" value="RAPSYN-RELATED"/>
    <property type="match status" value="1"/>
</dbReference>
<dbReference type="Gene3D" id="1.25.40.10">
    <property type="entry name" value="Tetratricopeptide repeat domain"/>
    <property type="match status" value="1"/>
</dbReference>